<organism evidence="2">
    <name type="scientific">Drosophila grimshawi</name>
    <name type="common">Hawaiian fruit fly</name>
    <name type="synonym">Idiomyia grimshawi</name>
    <dbReference type="NCBI Taxonomy" id="7222"/>
    <lineage>
        <taxon>Eukaryota</taxon>
        <taxon>Metazoa</taxon>
        <taxon>Ecdysozoa</taxon>
        <taxon>Arthropoda</taxon>
        <taxon>Hexapoda</taxon>
        <taxon>Insecta</taxon>
        <taxon>Pterygota</taxon>
        <taxon>Neoptera</taxon>
        <taxon>Endopterygota</taxon>
        <taxon>Diptera</taxon>
        <taxon>Brachycera</taxon>
        <taxon>Muscomorpha</taxon>
        <taxon>Ephydroidea</taxon>
        <taxon>Drosophilidae</taxon>
        <taxon>Drosophila</taxon>
        <taxon>Hawaiian Drosophila</taxon>
    </lineage>
</organism>
<name>B4J8Q9_DROGR</name>
<evidence type="ECO:0000313" key="2">
    <source>
        <dbReference type="Proteomes" id="UP000001070"/>
    </source>
</evidence>
<dbReference type="HOGENOM" id="CLU_1837169_0_0_1"/>
<dbReference type="eggNOG" id="ENOG502TCG4">
    <property type="taxonomic scope" value="Eukaryota"/>
</dbReference>
<reference evidence="1 2" key="1">
    <citation type="journal article" date="2007" name="Nature">
        <title>Evolution of genes and genomes on the Drosophila phylogeny.</title>
        <authorList>
            <consortium name="Drosophila 12 Genomes Consortium"/>
            <person name="Clark A.G."/>
            <person name="Eisen M.B."/>
            <person name="Smith D.R."/>
            <person name="Bergman C.M."/>
            <person name="Oliver B."/>
            <person name="Markow T.A."/>
            <person name="Kaufman T.C."/>
            <person name="Kellis M."/>
            <person name="Gelbart W."/>
            <person name="Iyer V.N."/>
            <person name="Pollard D.A."/>
            <person name="Sackton T.B."/>
            <person name="Larracuente A.M."/>
            <person name="Singh N.D."/>
            <person name="Abad J.P."/>
            <person name="Abt D.N."/>
            <person name="Adryan B."/>
            <person name="Aguade M."/>
            <person name="Akashi H."/>
            <person name="Anderson W.W."/>
            <person name="Aquadro C.F."/>
            <person name="Ardell D.H."/>
            <person name="Arguello R."/>
            <person name="Artieri C.G."/>
            <person name="Barbash D.A."/>
            <person name="Barker D."/>
            <person name="Barsanti P."/>
            <person name="Batterham P."/>
            <person name="Batzoglou S."/>
            <person name="Begun D."/>
            <person name="Bhutkar A."/>
            <person name="Blanco E."/>
            <person name="Bosak S.A."/>
            <person name="Bradley R.K."/>
            <person name="Brand A.D."/>
            <person name="Brent M.R."/>
            <person name="Brooks A.N."/>
            <person name="Brown R.H."/>
            <person name="Butlin R.K."/>
            <person name="Caggese C."/>
            <person name="Calvi B.R."/>
            <person name="Bernardo de Carvalho A."/>
            <person name="Caspi A."/>
            <person name="Castrezana S."/>
            <person name="Celniker S.E."/>
            <person name="Chang J.L."/>
            <person name="Chapple C."/>
            <person name="Chatterji S."/>
            <person name="Chinwalla A."/>
            <person name="Civetta A."/>
            <person name="Clifton S.W."/>
            <person name="Comeron J.M."/>
            <person name="Costello J.C."/>
            <person name="Coyne J.A."/>
            <person name="Daub J."/>
            <person name="David R.G."/>
            <person name="Delcher A.L."/>
            <person name="Delehaunty K."/>
            <person name="Do C.B."/>
            <person name="Ebling H."/>
            <person name="Edwards K."/>
            <person name="Eickbush T."/>
            <person name="Evans J.D."/>
            <person name="Filipski A."/>
            <person name="Findeiss S."/>
            <person name="Freyhult E."/>
            <person name="Fulton L."/>
            <person name="Fulton R."/>
            <person name="Garcia A.C."/>
            <person name="Gardiner A."/>
            <person name="Garfield D.A."/>
            <person name="Garvin B.E."/>
            <person name="Gibson G."/>
            <person name="Gilbert D."/>
            <person name="Gnerre S."/>
            <person name="Godfrey J."/>
            <person name="Good R."/>
            <person name="Gotea V."/>
            <person name="Gravely B."/>
            <person name="Greenberg A.J."/>
            <person name="Griffiths-Jones S."/>
            <person name="Gross S."/>
            <person name="Guigo R."/>
            <person name="Gustafson E.A."/>
            <person name="Haerty W."/>
            <person name="Hahn M.W."/>
            <person name="Halligan D.L."/>
            <person name="Halpern A.L."/>
            <person name="Halter G.M."/>
            <person name="Han M.V."/>
            <person name="Heger A."/>
            <person name="Hillier L."/>
            <person name="Hinrichs A.S."/>
            <person name="Holmes I."/>
            <person name="Hoskins R.A."/>
            <person name="Hubisz M.J."/>
            <person name="Hultmark D."/>
            <person name="Huntley M.A."/>
            <person name="Jaffe D.B."/>
            <person name="Jagadeeshan S."/>
            <person name="Jeck W.R."/>
            <person name="Johnson J."/>
            <person name="Jones C.D."/>
            <person name="Jordan W.C."/>
            <person name="Karpen G.H."/>
            <person name="Kataoka E."/>
            <person name="Keightley P.D."/>
            <person name="Kheradpour P."/>
            <person name="Kirkness E.F."/>
            <person name="Koerich L.B."/>
            <person name="Kristiansen K."/>
            <person name="Kudrna D."/>
            <person name="Kulathinal R.J."/>
            <person name="Kumar S."/>
            <person name="Kwok R."/>
            <person name="Lander E."/>
            <person name="Langley C.H."/>
            <person name="Lapoint R."/>
            <person name="Lazzaro B.P."/>
            <person name="Lee S.J."/>
            <person name="Levesque L."/>
            <person name="Li R."/>
            <person name="Lin C.F."/>
            <person name="Lin M.F."/>
            <person name="Lindblad-Toh K."/>
            <person name="Llopart A."/>
            <person name="Long M."/>
            <person name="Low L."/>
            <person name="Lozovsky E."/>
            <person name="Lu J."/>
            <person name="Luo M."/>
            <person name="Machado C.A."/>
            <person name="Makalowski W."/>
            <person name="Marzo M."/>
            <person name="Matsuda M."/>
            <person name="Matzkin L."/>
            <person name="McAllister B."/>
            <person name="McBride C.S."/>
            <person name="McKernan B."/>
            <person name="McKernan K."/>
            <person name="Mendez-Lago M."/>
            <person name="Minx P."/>
            <person name="Mollenhauer M.U."/>
            <person name="Montooth K."/>
            <person name="Mount S.M."/>
            <person name="Mu X."/>
            <person name="Myers E."/>
            <person name="Negre B."/>
            <person name="Newfeld S."/>
            <person name="Nielsen R."/>
            <person name="Noor M.A."/>
            <person name="O'Grady P."/>
            <person name="Pachter L."/>
            <person name="Papaceit M."/>
            <person name="Parisi M.J."/>
            <person name="Parisi M."/>
            <person name="Parts L."/>
            <person name="Pedersen J.S."/>
            <person name="Pesole G."/>
            <person name="Phillippy A.M."/>
            <person name="Ponting C.P."/>
            <person name="Pop M."/>
            <person name="Porcelli D."/>
            <person name="Powell J.R."/>
            <person name="Prohaska S."/>
            <person name="Pruitt K."/>
            <person name="Puig M."/>
            <person name="Quesneville H."/>
            <person name="Ram K.R."/>
            <person name="Rand D."/>
            <person name="Rasmussen M.D."/>
            <person name="Reed L.K."/>
            <person name="Reenan R."/>
            <person name="Reily A."/>
            <person name="Remington K.A."/>
            <person name="Rieger T.T."/>
            <person name="Ritchie M.G."/>
            <person name="Robin C."/>
            <person name="Rogers Y.H."/>
            <person name="Rohde C."/>
            <person name="Rozas J."/>
            <person name="Rubenfield M.J."/>
            <person name="Ruiz A."/>
            <person name="Russo S."/>
            <person name="Salzberg S.L."/>
            <person name="Sanchez-Gracia A."/>
            <person name="Saranga D.J."/>
            <person name="Sato H."/>
            <person name="Schaeffer S.W."/>
            <person name="Schatz M.C."/>
            <person name="Schlenke T."/>
            <person name="Schwartz R."/>
            <person name="Segarra C."/>
            <person name="Singh R.S."/>
            <person name="Sirot L."/>
            <person name="Sirota M."/>
            <person name="Sisneros N.B."/>
            <person name="Smith C.D."/>
            <person name="Smith T.F."/>
            <person name="Spieth J."/>
            <person name="Stage D.E."/>
            <person name="Stark A."/>
            <person name="Stephan W."/>
            <person name="Strausberg R.L."/>
            <person name="Strempel S."/>
            <person name="Sturgill D."/>
            <person name="Sutton G."/>
            <person name="Sutton G.G."/>
            <person name="Tao W."/>
            <person name="Teichmann S."/>
            <person name="Tobari Y.N."/>
            <person name="Tomimura Y."/>
            <person name="Tsolas J.M."/>
            <person name="Valente V.L."/>
            <person name="Venter E."/>
            <person name="Venter J.C."/>
            <person name="Vicario S."/>
            <person name="Vieira F.G."/>
            <person name="Vilella A.J."/>
            <person name="Villasante A."/>
            <person name="Walenz B."/>
            <person name="Wang J."/>
            <person name="Wasserman M."/>
            <person name="Watts T."/>
            <person name="Wilson D."/>
            <person name="Wilson R.K."/>
            <person name="Wing R.A."/>
            <person name="Wolfner M.F."/>
            <person name="Wong A."/>
            <person name="Wong G.K."/>
            <person name="Wu C.I."/>
            <person name="Wu G."/>
            <person name="Yamamoto D."/>
            <person name="Yang H.P."/>
            <person name="Yang S.P."/>
            <person name="Yorke J.A."/>
            <person name="Yoshida K."/>
            <person name="Zdobnov E."/>
            <person name="Zhang P."/>
            <person name="Zhang Y."/>
            <person name="Zimin A.V."/>
            <person name="Baldwin J."/>
            <person name="Abdouelleil A."/>
            <person name="Abdulkadir J."/>
            <person name="Abebe A."/>
            <person name="Abera B."/>
            <person name="Abreu J."/>
            <person name="Acer S.C."/>
            <person name="Aftuck L."/>
            <person name="Alexander A."/>
            <person name="An P."/>
            <person name="Anderson E."/>
            <person name="Anderson S."/>
            <person name="Arachi H."/>
            <person name="Azer M."/>
            <person name="Bachantsang P."/>
            <person name="Barry A."/>
            <person name="Bayul T."/>
            <person name="Berlin A."/>
            <person name="Bessette D."/>
            <person name="Bloom T."/>
            <person name="Blye J."/>
            <person name="Boguslavskiy L."/>
            <person name="Bonnet C."/>
            <person name="Boukhgalter B."/>
            <person name="Bourzgui I."/>
            <person name="Brown A."/>
            <person name="Cahill P."/>
            <person name="Channer S."/>
            <person name="Cheshatsang Y."/>
            <person name="Chuda L."/>
            <person name="Citroen M."/>
            <person name="Collymore A."/>
            <person name="Cooke P."/>
            <person name="Costello M."/>
            <person name="D'Aco K."/>
            <person name="Daza R."/>
            <person name="De Haan G."/>
            <person name="DeGray S."/>
            <person name="DeMaso C."/>
            <person name="Dhargay N."/>
            <person name="Dooley K."/>
            <person name="Dooley E."/>
            <person name="Doricent M."/>
            <person name="Dorje P."/>
            <person name="Dorjee K."/>
            <person name="Dupes A."/>
            <person name="Elong R."/>
            <person name="Falk J."/>
            <person name="Farina A."/>
            <person name="Faro S."/>
            <person name="Ferguson D."/>
            <person name="Fisher S."/>
            <person name="Foley C.D."/>
            <person name="Franke A."/>
            <person name="Friedrich D."/>
            <person name="Gadbois L."/>
            <person name="Gearin G."/>
            <person name="Gearin C.R."/>
            <person name="Giannoukos G."/>
            <person name="Goode T."/>
            <person name="Graham J."/>
            <person name="Grandbois E."/>
            <person name="Grewal S."/>
            <person name="Gyaltsen K."/>
            <person name="Hafez N."/>
            <person name="Hagos B."/>
            <person name="Hall J."/>
            <person name="Henson C."/>
            <person name="Hollinger A."/>
            <person name="Honan T."/>
            <person name="Huard M.D."/>
            <person name="Hughes L."/>
            <person name="Hurhula B."/>
            <person name="Husby M.E."/>
            <person name="Kamat A."/>
            <person name="Kanga B."/>
            <person name="Kashin S."/>
            <person name="Khazanovich D."/>
            <person name="Kisner P."/>
            <person name="Lance K."/>
            <person name="Lara M."/>
            <person name="Lee W."/>
            <person name="Lennon N."/>
            <person name="Letendre F."/>
            <person name="LeVine R."/>
            <person name="Lipovsky A."/>
            <person name="Liu X."/>
            <person name="Liu J."/>
            <person name="Liu S."/>
            <person name="Lokyitsang T."/>
            <person name="Lokyitsang Y."/>
            <person name="Lubonja R."/>
            <person name="Lui A."/>
            <person name="MacDonald P."/>
            <person name="Magnisalis V."/>
            <person name="Maru K."/>
            <person name="Matthews C."/>
            <person name="McCusker W."/>
            <person name="McDonough S."/>
            <person name="Mehta T."/>
            <person name="Meldrim J."/>
            <person name="Meneus L."/>
            <person name="Mihai O."/>
            <person name="Mihalev A."/>
            <person name="Mihova T."/>
            <person name="Mittelman R."/>
            <person name="Mlenga V."/>
            <person name="Montmayeur A."/>
            <person name="Mulrain L."/>
            <person name="Navidi A."/>
            <person name="Naylor J."/>
            <person name="Negash T."/>
            <person name="Nguyen T."/>
            <person name="Nguyen N."/>
            <person name="Nicol R."/>
            <person name="Norbu C."/>
            <person name="Norbu N."/>
            <person name="Novod N."/>
            <person name="O'Neill B."/>
            <person name="Osman S."/>
            <person name="Markiewicz E."/>
            <person name="Oyono O.L."/>
            <person name="Patti C."/>
            <person name="Phunkhang P."/>
            <person name="Pierre F."/>
            <person name="Priest M."/>
            <person name="Raghuraman S."/>
            <person name="Rege F."/>
            <person name="Reyes R."/>
            <person name="Rise C."/>
            <person name="Rogov P."/>
            <person name="Ross K."/>
            <person name="Ryan E."/>
            <person name="Settipalli S."/>
            <person name="Shea T."/>
            <person name="Sherpa N."/>
            <person name="Shi L."/>
            <person name="Shih D."/>
            <person name="Sparrow T."/>
            <person name="Spaulding J."/>
            <person name="Stalker J."/>
            <person name="Stange-Thomann N."/>
            <person name="Stavropoulos S."/>
            <person name="Stone C."/>
            <person name="Strader C."/>
            <person name="Tesfaye S."/>
            <person name="Thomson T."/>
            <person name="Thoulutsang Y."/>
            <person name="Thoulutsang D."/>
            <person name="Topham K."/>
            <person name="Topping I."/>
            <person name="Tsamla T."/>
            <person name="Vassiliev H."/>
            <person name="Vo A."/>
            <person name="Wangchuk T."/>
            <person name="Wangdi T."/>
            <person name="Weiand M."/>
            <person name="Wilkinson J."/>
            <person name="Wilson A."/>
            <person name="Yadav S."/>
            <person name="Young G."/>
            <person name="Yu Q."/>
            <person name="Zembek L."/>
            <person name="Zhong D."/>
            <person name="Zimmer A."/>
            <person name="Zwirko Z."/>
            <person name="Jaffe D.B."/>
            <person name="Alvarez P."/>
            <person name="Brockman W."/>
            <person name="Butler J."/>
            <person name="Chin C."/>
            <person name="Gnerre S."/>
            <person name="Grabherr M."/>
            <person name="Kleber M."/>
            <person name="Mauceli E."/>
            <person name="MacCallum I."/>
        </authorList>
    </citation>
    <scope>NUCLEOTIDE SEQUENCE [LARGE SCALE GENOMIC DNA]</scope>
    <source>
        <strain evidence="2">Tucson 15287-2541.00</strain>
    </source>
</reference>
<dbReference type="EMBL" id="CH916367">
    <property type="protein sequence ID" value="EDW02349.1"/>
    <property type="molecule type" value="Genomic_DNA"/>
</dbReference>
<dbReference type="KEGG" id="dgr:6560261"/>
<dbReference type="STRING" id="7222.B4J8Q9"/>
<dbReference type="PhylomeDB" id="B4J8Q9"/>
<sequence>MHVTEFLNRTNRRNRNYQIDCKVQQRLINYAKDLEQRRCQLAHQLHSEERMLDVEMAQLLQARVDAVQNERIEWIQMSLMNSEQAEHDLIKLKQLQREIESSEEYRHAETKHILLDTKRAQLFQIEERKQLRRSQKLTKY</sequence>
<gene>
    <name evidence="1" type="primary">Dgri\GH21945</name>
    <name evidence="1" type="ORF">Dgri_GH21945</name>
</gene>
<protein>
    <submittedName>
        <fullName evidence="1">GH21945</fullName>
    </submittedName>
</protein>
<proteinExistence type="predicted"/>
<dbReference type="InParanoid" id="B4J8Q9"/>
<keyword evidence="2" id="KW-1185">Reference proteome</keyword>
<accession>B4J8Q9</accession>
<dbReference type="OMA" id="RIEWIQM"/>
<evidence type="ECO:0000313" key="1">
    <source>
        <dbReference type="EMBL" id="EDW02349.1"/>
    </source>
</evidence>
<dbReference type="Proteomes" id="UP000001070">
    <property type="component" value="Unassembled WGS sequence"/>
</dbReference>
<dbReference type="AlphaFoldDB" id="B4J8Q9"/>
<dbReference type="OrthoDB" id="7866327at2759"/>